<evidence type="ECO:0000256" key="1">
    <source>
        <dbReference type="SAM" id="MobiDB-lite"/>
    </source>
</evidence>
<proteinExistence type="predicted"/>
<reference evidence="2" key="2">
    <citation type="journal article" date="2020" name="Nat. Commun.">
        <title>Large-scale genome sequencing of mycorrhizal fungi provides insights into the early evolution of symbiotic traits.</title>
        <authorList>
            <person name="Miyauchi S."/>
            <person name="Kiss E."/>
            <person name="Kuo A."/>
            <person name="Drula E."/>
            <person name="Kohler A."/>
            <person name="Sanchez-Garcia M."/>
            <person name="Morin E."/>
            <person name="Andreopoulos B."/>
            <person name="Barry K.W."/>
            <person name="Bonito G."/>
            <person name="Buee M."/>
            <person name="Carver A."/>
            <person name="Chen C."/>
            <person name="Cichocki N."/>
            <person name="Clum A."/>
            <person name="Culley D."/>
            <person name="Crous P.W."/>
            <person name="Fauchery L."/>
            <person name="Girlanda M."/>
            <person name="Hayes R.D."/>
            <person name="Keri Z."/>
            <person name="LaButti K."/>
            <person name="Lipzen A."/>
            <person name="Lombard V."/>
            <person name="Magnuson J."/>
            <person name="Maillard F."/>
            <person name="Murat C."/>
            <person name="Nolan M."/>
            <person name="Ohm R.A."/>
            <person name="Pangilinan J."/>
            <person name="Pereira M.F."/>
            <person name="Perotto S."/>
            <person name="Peter M."/>
            <person name="Pfister S."/>
            <person name="Riley R."/>
            <person name="Sitrit Y."/>
            <person name="Stielow J.B."/>
            <person name="Szollosi G."/>
            <person name="Zifcakova L."/>
            <person name="Stursova M."/>
            <person name="Spatafora J.W."/>
            <person name="Tedersoo L."/>
            <person name="Vaario L.M."/>
            <person name="Yamada A."/>
            <person name="Yan M."/>
            <person name="Wang P."/>
            <person name="Xu J."/>
            <person name="Bruns T."/>
            <person name="Baldrian P."/>
            <person name="Vilgalys R."/>
            <person name="Dunand C."/>
            <person name="Henrissat B."/>
            <person name="Grigoriev I.V."/>
            <person name="Hibbett D."/>
            <person name="Nagy L.G."/>
            <person name="Martin F.M."/>
        </authorList>
    </citation>
    <scope>NUCLEOTIDE SEQUENCE</scope>
    <source>
        <strain evidence="2">BED1</strain>
    </source>
</reference>
<feature type="compositionally biased region" description="Polar residues" evidence="1">
    <location>
        <begin position="40"/>
        <end position="57"/>
    </location>
</feature>
<evidence type="ECO:0000313" key="3">
    <source>
        <dbReference type="Proteomes" id="UP001194468"/>
    </source>
</evidence>
<protein>
    <submittedName>
        <fullName evidence="2">Uncharacterized protein</fullName>
    </submittedName>
</protein>
<reference evidence="2" key="1">
    <citation type="submission" date="2019-10" db="EMBL/GenBank/DDBJ databases">
        <authorList>
            <consortium name="DOE Joint Genome Institute"/>
            <person name="Kuo A."/>
            <person name="Miyauchi S."/>
            <person name="Kiss E."/>
            <person name="Drula E."/>
            <person name="Kohler A."/>
            <person name="Sanchez-Garcia M."/>
            <person name="Andreopoulos B."/>
            <person name="Barry K.W."/>
            <person name="Bonito G."/>
            <person name="Buee M."/>
            <person name="Carver A."/>
            <person name="Chen C."/>
            <person name="Cichocki N."/>
            <person name="Clum A."/>
            <person name="Culley D."/>
            <person name="Crous P.W."/>
            <person name="Fauchery L."/>
            <person name="Girlanda M."/>
            <person name="Hayes R."/>
            <person name="Keri Z."/>
            <person name="LaButti K."/>
            <person name="Lipzen A."/>
            <person name="Lombard V."/>
            <person name="Magnuson J."/>
            <person name="Maillard F."/>
            <person name="Morin E."/>
            <person name="Murat C."/>
            <person name="Nolan M."/>
            <person name="Ohm R."/>
            <person name="Pangilinan J."/>
            <person name="Pereira M."/>
            <person name="Perotto S."/>
            <person name="Peter M."/>
            <person name="Riley R."/>
            <person name="Sitrit Y."/>
            <person name="Stielow B."/>
            <person name="Szollosi G."/>
            <person name="Zifcakova L."/>
            <person name="Stursova M."/>
            <person name="Spatafora J.W."/>
            <person name="Tedersoo L."/>
            <person name="Vaario L.-M."/>
            <person name="Yamada A."/>
            <person name="Yan M."/>
            <person name="Wang P."/>
            <person name="Xu J."/>
            <person name="Bruns T."/>
            <person name="Baldrian P."/>
            <person name="Vilgalys R."/>
            <person name="Henrissat B."/>
            <person name="Grigoriev I.V."/>
            <person name="Hibbett D."/>
            <person name="Nagy L.G."/>
            <person name="Martin F.M."/>
        </authorList>
    </citation>
    <scope>NUCLEOTIDE SEQUENCE</scope>
    <source>
        <strain evidence="2">BED1</strain>
    </source>
</reference>
<dbReference type="EMBL" id="WHUW01000008">
    <property type="protein sequence ID" value="KAF8443232.1"/>
    <property type="molecule type" value="Genomic_DNA"/>
</dbReference>
<sequence>MLPSNWGRGSSSWSHLAKFSNAHMPRWCQRADLFQRSRAGRSSSQEPRMASSSTSSGELRISLQCLFSPRAIPELSFPLAFSHLTYALVPETDVIIVLNNDLNPSNPNRASALLLESPLTCPETASTCAQLQETLLPSNKHSG</sequence>
<organism evidence="2 3">
    <name type="scientific">Boletus edulis BED1</name>
    <dbReference type="NCBI Taxonomy" id="1328754"/>
    <lineage>
        <taxon>Eukaryota</taxon>
        <taxon>Fungi</taxon>
        <taxon>Dikarya</taxon>
        <taxon>Basidiomycota</taxon>
        <taxon>Agaricomycotina</taxon>
        <taxon>Agaricomycetes</taxon>
        <taxon>Agaricomycetidae</taxon>
        <taxon>Boletales</taxon>
        <taxon>Boletineae</taxon>
        <taxon>Boletaceae</taxon>
        <taxon>Boletoideae</taxon>
        <taxon>Boletus</taxon>
    </lineage>
</organism>
<evidence type="ECO:0000313" key="2">
    <source>
        <dbReference type="EMBL" id="KAF8443232.1"/>
    </source>
</evidence>
<dbReference type="AlphaFoldDB" id="A0AAD4BYP9"/>
<name>A0AAD4BYP9_BOLED</name>
<comment type="caution">
    <text evidence="2">The sequence shown here is derived from an EMBL/GenBank/DDBJ whole genome shotgun (WGS) entry which is preliminary data.</text>
</comment>
<accession>A0AAD4BYP9</accession>
<dbReference type="Proteomes" id="UP001194468">
    <property type="component" value="Unassembled WGS sequence"/>
</dbReference>
<keyword evidence="3" id="KW-1185">Reference proteome</keyword>
<gene>
    <name evidence="2" type="ORF">L210DRAFT_195655</name>
</gene>
<feature type="region of interest" description="Disordered" evidence="1">
    <location>
        <begin position="38"/>
        <end position="58"/>
    </location>
</feature>